<keyword evidence="1" id="KW-1133">Transmembrane helix</keyword>
<gene>
    <name evidence="2" type="ORF">MA47_09835</name>
</gene>
<dbReference type="AlphaFoldDB" id="A0A0A2DK65"/>
<feature type="transmembrane region" description="Helical" evidence="1">
    <location>
        <begin position="53"/>
        <end position="76"/>
    </location>
</feature>
<evidence type="ECO:0000313" key="3">
    <source>
        <dbReference type="Proteomes" id="UP000030145"/>
    </source>
</evidence>
<comment type="caution">
    <text evidence="2">The sequence shown here is derived from an EMBL/GenBank/DDBJ whole genome shotgun (WGS) entry which is preliminary data.</text>
</comment>
<keyword evidence="3" id="KW-1185">Reference proteome</keyword>
<protein>
    <submittedName>
        <fullName evidence="2">Uncharacterized protein</fullName>
    </submittedName>
</protein>
<reference evidence="2 3" key="1">
    <citation type="submission" date="2014-10" db="EMBL/GenBank/DDBJ databases">
        <title>Whole Genome sequence of Corynebacterium auriscanis strain CIP 106629.</title>
        <authorList>
            <person name="Hassan S.S."/>
            <person name="Jamal S.B."/>
            <person name="Tiwari S."/>
            <person name="Oliveira L.D.C."/>
            <person name="Souza F."/>
            <person name="Mariano D.C."/>
            <person name="Almeida S."/>
            <person name="Dorella F."/>
            <person name="Pereira F."/>
            <person name="Carvalho A."/>
            <person name="Leal C.A."/>
            <person name="Soares S.D.C."/>
            <person name="Figueiredo H.C."/>
            <person name="Silva A."/>
            <person name="Azevedo V.A."/>
        </authorList>
    </citation>
    <scope>NUCLEOTIDE SEQUENCE [LARGE SCALE GENOMIC DNA]</scope>
    <source>
        <strain evidence="2 3">CIP 106629</strain>
    </source>
</reference>
<keyword evidence="1" id="KW-0812">Transmembrane</keyword>
<proteinExistence type="predicted"/>
<evidence type="ECO:0000313" key="2">
    <source>
        <dbReference type="EMBL" id="KGM18167.1"/>
    </source>
</evidence>
<accession>A0A0A2DK65</accession>
<organism evidence="2 3">
    <name type="scientific">Corynebacterium auriscanis</name>
    <dbReference type="NCBI Taxonomy" id="99807"/>
    <lineage>
        <taxon>Bacteria</taxon>
        <taxon>Bacillati</taxon>
        <taxon>Actinomycetota</taxon>
        <taxon>Actinomycetes</taxon>
        <taxon>Mycobacteriales</taxon>
        <taxon>Corynebacteriaceae</taxon>
        <taxon>Corynebacterium</taxon>
    </lineage>
</organism>
<evidence type="ECO:0000256" key="1">
    <source>
        <dbReference type="SAM" id="Phobius"/>
    </source>
</evidence>
<sequence length="294" mass="33621">MRHDQTSPFDRIFLPRDTEVWRDHVRMIAEIDQWLEEDEKALRRERFYRKFETCFTGTLLALIAILGITLITYNTWSSSSNATHRPIRARLRDAIAQPSRTHHLHHHLLHSPHRPGGNPMNFEDNARLQICVKKLLALGWGPTAIGQLFELTKKQVYELRDGHTFRAEVEDRIISALNRVEFLPDHIRNETHYVSQLKALGHTYEGLAKLVGTSAHHLSGVKVRKVPKPEVIDRLKQLGGDQLCHPDPYALTPCVYEGCLAAGTYDPMAEATFCRVHAANARRILHSSKERIAA</sequence>
<keyword evidence="1" id="KW-0472">Membrane</keyword>
<dbReference type="Proteomes" id="UP000030145">
    <property type="component" value="Unassembled WGS sequence"/>
</dbReference>
<dbReference type="EMBL" id="JRVJ01000021">
    <property type="protein sequence ID" value="KGM18167.1"/>
    <property type="molecule type" value="Genomic_DNA"/>
</dbReference>
<name>A0A0A2DK65_9CORY</name>